<comment type="caution">
    <text evidence="2">The sequence shown here is derived from an EMBL/GenBank/DDBJ whole genome shotgun (WGS) entry which is preliminary data.</text>
</comment>
<feature type="region of interest" description="Disordered" evidence="1">
    <location>
        <begin position="1"/>
        <end position="21"/>
    </location>
</feature>
<name>A0ABS4UK32_9ACTN</name>
<organism evidence="2 3">
    <name type="scientific">Kribbella aluminosa</name>
    <dbReference type="NCBI Taxonomy" id="416017"/>
    <lineage>
        <taxon>Bacteria</taxon>
        <taxon>Bacillati</taxon>
        <taxon>Actinomycetota</taxon>
        <taxon>Actinomycetes</taxon>
        <taxon>Propionibacteriales</taxon>
        <taxon>Kribbellaceae</taxon>
        <taxon>Kribbella</taxon>
    </lineage>
</organism>
<sequence>MVRDPSGEVAAVTTEPGVVADDAAGELAAAETSDAEDPTSTTALESGLENLAGAAQALEED</sequence>
<evidence type="ECO:0000256" key="1">
    <source>
        <dbReference type="SAM" id="MobiDB-lite"/>
    </source>
</evidence>
<protein>
    <submittedName>
        <fullName evidence="2">Uncharacterized protein</fullName>
    </submittedName>
</protein>
<gene>
    <name evidence="2" type="ORF">JOF29_003100</name>
</gene>
<evidence type="ECO:0000313" key="2">
    <source>
        <dbReference type="EMBL" id="MBP2352017.1"/>
    </source>
</evidence>
<evidence type="ECO:0000313" key="3">
    <source>
        <dbReference type="Proteomes" id="UP000755585"/>
    </source>
</evidence>
<dbReference type="RefSeq" id="WP_209694840.1">
    <property type="nucleotide sequence ID" value="NZ_BAAAVU010000009.1"/>
</dbReference>
<reference evidence="2 3" key="1">
    <citation type="submission" date="2021-03" db="EMBL/GenBank/DDBJ databases">
        <title>Sequencing the genomes of 1000 actinobacteria strains.</title>
        <authorList>
            <person name="Klenk H.-P."/>
        </authorList>
    </citation>
    <scope>NUCLEOTIDE SEQUENCE [LARGE SCALE GENOMIC DNA]</scope>
    <source>
        <strain evidence="2 3">DSM 18824</strain>
    </source>
</reference>
<keyword evidence="3" id="KW-1185">Reference proteome</keyword>
<dbReference type="Proteomes" id="UP000755585">
    <property type="component" value="Unassembled WGS sequence"/>
</dbReference>
<proteinExistence type="predicted"/>
<accession>A0ABS4UK32</accession>
<dbReference type="EMBL" id="JAGINT010000001">
    <property type="protein sequence ID" value="MBP2352017.1"/>
    <property type="molecule type" value="Genomic_DNA"/>
</dbReference>